<sequence>MGRRILAFVFWGNLYGSYTGDFAGDGISSLMPDGTVEGVWRSEGSSELGTETWTPKAEGGALDIRL</sequence>
<protein>
    <submittedName>
        <fullName evidence="2">Uncharacterized protein</fullName>
    </submittedName>
</protein>
<evidence type="ECO:0000256" key="1">
    <source>
        <dbReference type="SAM" id="MobiDB-lite"/>
    </source>
</evidence>
<dbReference type="RefSeq" id="WP_017714501.1">
    <property type="nucleotide sequence ID" value="NZ_KB235944.1"/>
</dbReference>
<organism evidence="2 3">
    <name type="scientific">Prochlorothrix hollandica PCC 9006 = CALU 1027</name>
    <dbReference type="NCBI Taxonomy" id="317619"/>
    <lineage>
        <taxon>Bacteria</taxon>
        <taxon>Bacillati</taxon>
        <taxon>Cyanobacteriota</taxon>
        <taxon>Cyanophyceae</taxon>
        <taxon>Prochlorotrichales</taxon>
        <taxon>Prochlorotrichaceae</taxon>
        <taxon>Prochlorothrix</taxon>
    </lineage>
</organism>
<feature type="compositionally biased region" description="Polar residues" evidence="1">
    <location>
        <begin position="44"/>
        <end position="53"/>
    </location>
</feature>
<evidence type="ECO:0000313" key="2">
    <source>
        <dbReference type="EMBL" id="KKJ00653.1"/>
    </source>
</evidence>
<evidence type="ECO:0000313" key="3">
    <source>
        <dbReference type="Proteomes" id="UP000034681"/>
    </source>
</evidence>
<dbReference type="Proteomes" id="UP000034681">
    <property type="component" value="Unassembled WGS sequence"/>
</dbReference>
<comment type="caution">
    <text evidence="2">The sequence shown here is derived from an EMBL/GenBank/DDBJ whole genome shotgun (WGS) entry which is preliminary data.</text>
</comment>
<dbReference type="EMBL" id="AJTX02000003">
    <property type="protein sequence ID" value="KKJ00653.1"/>
    <property type="molecule type" value="Genomic_DNA"/>
</dbReference>
<keyword evidence="3" id="KW-1185">Reference proteome</keyword>
<reference evidence="2" key="1">
    <citation type="submission" date="2012-04" db="EMBL/GenBank/DDBJ databases">
        <authorList>
            <person name="Borisov I.G."/>
            <person name="Ivanikova N.V."/>
            <person name="Pinevich A.V."/>
        </authorList>
    </citation>
    <scope>NUCLEOTIDE SEQUENCE [LARGE SCALE GENOMIC DNA]</scope>
    <source>
        <strain evidence="2">CALU 1027</strain>
    </source>
</reference>
<dbReference type="AlphaFoldDB" id="A0A0M2Q010"/>
<proteinExistence type="predicted"/>
<accession>A0A0M2Q010</accession>
<name>A0A0M2Q010_PROHO</name>
<feature type="region of interest" description="Disordered" evidence="1">
    <location>
        <begin position="44"/>
        <end position="66"/>
    </location>
</feature>
<gene>
    <name evidence="2" type="ORF">PROH_04960</name>
</gene>